<evidence type="ECO:0000313" key="2">
    <source>
        <dbReference type="EMBL" id="TLF39934.1"/>
    </source>
</evidence>
<gene>
    <name evidence="2" type="ORF">FEI14_11375</name>
</gene>
<dbReference type="AlphaFoldDB" id="A0A5R8LRR8"/>
<evidence type="ECO:0000259" key="1">
    <source>
        <dbReference type="Pfam" id="PF13701"/>
    </source>
</evidence>
<dbReference type="InterPro" id="IPR025668">
    <property type="entry name" value="Tnp_DDE_dom"/>
</dbReference>
<comment type="caution">
    <text evidence="2">The sequence shown here is derived from an EMBL/GenBank/DDBJ whole genome shotgun (WGS) entry which is preliminary data.</text>
</comment>
<feature type="domain" description="Transposase DDE" evidence="1">
    <location>
        <begin position="10"/>
        <end position="111"/>
    </location>
</feature>
<sequence>MYTLSAVQLQCNPNIQLTCDGGQLTNDGGLSLLIDFCHRLHLDQLLRQTVHFVDQRKCFTASYADICFQKILLSMAGYHHNVHANDFQRDPALTAILGEQSLVSQPSISRFLP</sequence>
<name>A0A5R8LRR8_LACZE</name>
<protein>
    <recommendedName>
        <fullName evidence="1">Transposase DDE domain-containing protein</fullName>
    </recommendedName>
</protein>
<dbReference type="EMBL" id="VBWN01000009">
    <property type="protein sequence ID" value="TLF39934.1"/>
    <property type="molecule type" value="Genomic_DNA"/>
</dbReference>
<organism evidence="2 3">
    <name type="scientific">Lacticaseibacillus zeae</name>
    <name type="common">Lactobacillus zeae</name>
    <dbReference type="NCBI Taxonomy" id="57037"/>
    <lineage>
        <taxon>Bacteria</taxon>
        <taxon>Bacillati</taxon>
        <taxon>Bacillota</taxon>
        <taxon>Bacilli</taxon>
        <taxon>Lactobacillales</taxon>
        <taxon>Lactobacillaceae</taxon>
        <taxon>Lacticaseibacillus</taxon>
    </lineage>
</organism>
<evidence type="ECO:0000313" key="3">
    <source>
        <dbReference type="Proteomes" id="UP000307781"/>
    </source>
</evidence>
<proteinExistence type="predicted"/>
<dbReference type="Proteomes" id="UP000307781">
    <property type="component" value="Unassembled WGS sequence"/>
</dbReference>
<dbReference type="RefSeq" id="WP_010492364.1">
    <property type="nucleotide sequence ID" value="NZ_CP074379.1"/>
</dbReference>
<accession>A0A5R8LRR8</accession>
<reference evidence="2 3" key="1">
    <citation type="submission" date="2019-05" db="EMBL/GenBank/DDBJ databases">
        <title>Genome-based reclassification of Lactobacillus casei as Lactobacillus casei subsp. casei. subsp.nov., description of Lactobacillus casei subsp. zeae subsp. nov., and emended description of Lactobacillus casei.</title>
        <authorList>
            <person name="Huang C.-H."/>
        </authorList>
    </citation>
    <scope>NUCLEOTIDE SEQUENCE [LARGE SCALE GENOMIC DNA]</scope>
    <source>
        <strain evidence="2 3">CRBIP24.58</strain>
    </source>
</reference>
<dbReference type="Pfam" id="PF13701">
    <property type="entry name" value="DDE_Tnp_1_4"/>
    <property type="match status" value="1"/>
</dbReference>